<name>A0A329T4I3_9STRA</name>
<feature type="coiled-coil region" evidence="1">
    <location>
        <begin position="364"/>
        <end position="391"/>
    </location>
</feature>
<reference evidence="3 4" key="1">
    <citation type="submission" date="2018-01" db="EMBL/GenBank/DDBJ databases">
        <title>Draft genome of the strawberry crown rot pathogen Phytophthora cactorum.</title>
        <authorList>
            <person name="Armitage A.D."/>
            <person name="Lysoe E."/>
            <person name="Nellist C.F."/>
            <person name="Harrison R.J."/>
            <person name="Brurberg M.B."/>
        </authorList>
    </citation>
    <scope>NUCLEOTIDE SEQUENCE [LARGE SCALE GENOMIC DNA]</scope>
    <source>
        <strain evidence="3 4">10300</strain>
    </source>
</reference>
<proteinExistence type="predicted"/>
<gene>
    <name evidence="3" type="ORF">PC110_g95</name>
</gene>
<evidence type="ECO:0000256" key="1">
    <source>
        <dbReference type="SAM" id="Coils"/>
    </source>
</evidence>
<dbReference type="Proteomes" id="UP000251314">
    <property type="component" value="Unassembled WGS sequence"/>
</dbReference>
<sequence length="1720" mass="204160">MPGEKRHVAALAGEKEALGANWKSAQCVTSLYDSYIQVQKENEQLREDVRRLEQSELLAKIKEPENTKGDVLEQEIRLLRSEKLRVEETHRLELQKLETRAASSETQHQQLVAKYHERFEFDPLEAKRAAMAVKTMQNTLQNVVLEKEEIGIRYGELKEQYRKFHNEQVDIVRNLNQQVKTLEQQRVRNGQQRVVNSLANWSTNKVQNAWNKWIELTKEKRRYEENKQVMATLERKVDDRVAKIRGNQAALLAMKLLQQAARRSFILWRDSTRRNVERRRKGARFAEKRSKRQLQRVIMCWRREFQKEKYYRLGMSKIERLVAFSLRRWGMRKWSVQTFRLVLEEKDRRLSALNGTMELQTKTIVGLEMALDESQNARRELQRRQEEEKMKYAEKIETHQAAALAVRQKLGRFFTKQSDRQLLKDILREWRTMATYLLGVRKRTDLAQAKLRTLKLKRSVNNWHYRALQTHKKRLKTLQILSRMRHLGVLKCFNSWRELVNEQKSRKTALLYAVNRIRNRGIARCFSQWVAFKEQRISLRSGIESMAALAIKQQLFFMFSSWKEQVTTLKIAAQVRQQQLIQQAWENRLEQAKRDLNFQRECFTQWHKLVLQRQRHDIVVKKCLARLKNVFLAKSLGSWREFVENRKNQRDLVRRWVARCNTGALQRAWNRWQRQNVLKEQQLLMLRLQQERDAELKQLETEFELYRTAQQMLREETEQIQTEQKKTLKETRIRLQEETKRAQRFAVAVETLCSNKDRESTQLRCFKAWYAVVRRSDYFRKTVDIFQNTLDVRQTRKILTKWRNFTSQQRRLNAIFTTIQSCLSRWWQIQCFKAWKEARRRSRAVQIFSTLFCRNSEISISREVFTEWRKLARKNHLLRKTLEKIWLGSVHAKMRQQFRHWVEITKAEATKEQIEKRNVALAEIRAKVWWKQSVSTMRFCFSEWKETVETRKKQRLAERKLLLFQRTRLITVCFKNWAELVAIRSKAEERNQQFACWLRKLQRRKQQRAMTLWKILVIRNQQRDLEELKKVRSNQQEELQLQREEIALLMCTAAETKRKLADVTDIHDESTIKMLYLTECGLVAKYFNALKLKIMLKRTVSREVSEAFALWKIKIFDIRRKHRALVSVANVRQRRKRLFAFWLWKVKMLRWRQLDSLRKLWGRSDLLAILQRWRKFSTTQAKLRLFLTKRCLLSYTTRCLPVSIAFRLWKTKAAALHQLATLHTELQSEQDSSTTHLRRLALGKWCWIAYHHRLRQMRAFLSRCYVNSTKTNAVRYRRAIEEMQLTSEAALAKVKEQSEARAHEEMGALSAAEEQLTAGASFQALQTLIRRLFQPTSLKDLFVSVSSTFAQILHGSAAVLFLFDPSSNELWTQREENQLIQVPASLGIAGSTLSSGSTLIVTDVSSDPRFHPMVDQFAMSGLQQDDTLTISRSNLHSKPTYGMVSSALVSTNGAVYGVLQVAFPTSSLSPIDRRILITQTQLYSKICCYYVEQMIFEMLRNCRDRVRARLPEKFIKLFKQNKNWRKYYALIERKATELENKLRDVLEEREQLIQSKSELHKRHQLVKDKLESSQQNTKTVSKLVTDWKKKLVKWQQELDEKDQAIGKKTSELEKVETEFERYRRERRSKDLQNVLNSPTKPPRGEECDESQSLSDHGQLSILRADKTRLKSQLIRAEADNLLLVKAISISRSQHGELPRTIQAEVTRVATRVSRRAPSEA</sequence>
<accession>A0A329T4I3</accession>
<feature type="coiled-coil region" evidence="1">
    <location>
        <begin position="1018"/>
        <end position="1045"/>
    </location>
</feature>
<organism evidence="3 4">
    <name type="scientific">Phytophthora cactorum</name>
    <dbReference type="NCBI Taxonomy" id="29920"/>
    <lineage>
        <taxon>Eukaryota</taxon>
        <taxon>Sar</taxon>
        <taxon>Stramenopiles</taxon>
        <taxon>Oomycota</taxon>
        <taxon>Peronosporomycetes</taxon>
        <taxon>Peronosporales</taxon>
        <taxon>Peronosporaceae</taxon>
        <taxon>Phytophthora</taxon>
    </lineage>
</organism>
<comment type="caution">
    <text evidence="3">The sequence shown here is derived from an EMBL/GenBank/DDBJ whole genome shotgun (WGS) entry which is preliminary data.</text>
</comment>
<evidence type="ECO:0008006" key="5">
    <source>
        <dbReference type="Google" id="ProtNLM"/>
    </source>
</evidence>
<feature type="coiled-coil region" evidence="1">
    <location>
        <begin position="678"/>
        <end position="726"/>
    </location>
</feature>
<feature type="coiled-coil region" evidence="1">
    <location>
        <begin position="165"/>
        <end position="192"/>
    </location>
</feature>
<protein>
    <recommendedName>
        <fullName evidence="5">GAF domain-like</fullName>
    </recommendedName>
</protein>
<dbReference type="VEuPathDB" id="FungiDB:PC110_g95"/>
<dbReference type="EMBL" id="MJFZ01000001">
    <property type="protein sequence ID" value="RAW43825.1"/>
    <property type="molecule type" value="Genomic_DNA"/>
</dbReference>
<keyword evidence="1" id="KW-0175">Coiled coil</keyword>
<dbReference type="SUPFAM" id="SSF55781">
    <property type="entry name" value="GAF domain-like"/>
    <property type="match status" value="1"/>
</dbReference>
<feature type="region of interest" description="Disordered" evidence="2">
    <location>
        <begin position="1624"/>
        <end position="1658"/>
    </location>
</feature>
<keyword evidence="4" id="KW-1185">Reference proteome</keyword>
<evidence type="ECO:0000313" key="3">
    <source>
        <dbReference type="EMBL" id="RAW43825.1"/>
    </source>
</evidence>
<dbReference type="InterPro" id="IPR029016">
    <property type="entry name" value="GAF-like_dom_sf"/>
</dbReference>
<dbReference type="Gene3D" id="3.30.450.40">
    <property type="match status" value="1"/>
</dbReference>
<evidence type="ECO:0000313" key="4">
    <source>
        <dbReference type="Proteomes" id="UP000251314"/>
    </source>
</evidence>
<evidence type="ECO:0000256" key="2">
    <source>
        <dbReference type="SAM" id="MobiDB-lite"/>
    </source>
</evidence>
<dbReference type="OrthoDB" id="121584at2759"/>